<keyword evidence="3" id="KW-1185">Reference proteome</keyword>
<dbReference type="Gene3D" id="1.20.1280.50">
    <property type="match status" value="1"/>
</dbReference>
<proteinExistence type="predicted"/>
<comment type="caution">
    <text evidence="2">The sequence shown here is derived from an EMBL/GenBank/DDBJ whole genome shotgun (WGS) entry which is preliminary data.</text>
</comment>
<dbReference type="InterPro" id="IPR005174">
    <property type="entry name" value="KIB1-4_b-propeller"/>
</dbReference>
<gene>
    <name evidence="2" type="ORF">LUZ62_056735</name>
</gene>
<protein>
    <submittedName>
        <fullName evidence="2">F-box SKIP23-like protein (DUF295)</fullName>
    </submittedName>
</protein>
<evidence type="ECO:0000313" key="3">
    <source>
        <dbReference type="Proteomes" id="UP001140206"/>
    </source>
</evidence>
<accession>A0AAV8E1V1</accession>
<evidence type="ECO:0000313" key="2">
    <source>
        <dbReference type="EMBL" id="KAJ4772478.1"/>
    </source>
</evidence>
<dbReference type="Proteomes" id="UP001140206">
    <property type="component" value="Chromosome 3"/>
</dbReference>
<dbReference type="EMBL" id="JAMFTS010000003">
    <property type="protein sequence ID" value="KAJ4772478.1"/>
    <property type="molecule type" value="Genomic_DNA"/>
</dbReference>
<evidence type="ECO:0000259" key="1">
    <source>
        <dbReference type="Pfam" id="PF03478"/>
    </source>
</evidence>
<dbReference type="AlphaFoldDB" id="A0AAV8E1V1"/>
<dbReference type="PANTHER" id="PTHR33165">
    <property type="entry name" value="F-BOX DOMAIN CONTAINING PROTEIN-LIKE-RELATED"/>
    <property type="match status" value="1"/>
</dbReference>
<reference evidence="2" key="1">
    <citation type="submission" date="2022-08" db="EMBL/GenBank/DDBJ databases">
        <authorList>
            <person name="Marques A."/>
        </authorList>
    </citation>
    <scope>NUCLEOTIDE SEQUENCE</scope>
    <source>
        <strain evidence="2">RhyPub2mFocal</strain>
        <tissue evidence="2">Leaves</tissue>
    </source>
</reference>
<organism evidence="2 3">
    <name type="scientific">Rhynchospora pubera</name>
    <dbReference type="NCBI Taxonomy" id="906938"/>
    <lineage>
        <taxon>Eukaryota</taxon>
        <taxon>Viridiplantae</taxon>
        <taxon>Streptophyta</taxon>
        <taxon>Embryophyta</taxon>
        <taxon>Tracheophyta</taxon>
        <taxon>Spermatophyta</taxon>
        <taxon>Magnoliopsida</taxon>
        <taxon>Liliopsida</taxon>
        <taxon>Poales</taxon>
        <taxon>Cyperaceae</taxon>
        <taxon>Cyperoideae</taxon>
        <taxon>Rhynchosporeae</taxon>
        <taxon>Rhynchospora</taxon>
    </lineage>
</organism>
<name>A0AAV8E1V1_9POAL</name>
<sequence length="367" mass="42920">MSVCPPLPNPNMDPLSEFRDWANLPPEMVELISRKVKYIVDYMRFRAVCSTWRSVSCPKGHHLPPQRPWLMLPYDWDLYKKNGGTRFFYDVWESKMREFHLPKTMGMTCCASYRGWLLLVSYKGREVCLLNPLTRSRIKLPRFMGWFDPYYIFFGMSKMIFSPGQLITVFLENDWVISCRVGDRSWKRYYPSEDLVDATRYKGRLYLLYKGKMEIIKPNKLKHKCVLKPNFTVVFDPDLTAIKKGFVQRKTGVCIVGVHPEGKFVLYEFQKQQMKLRKIATDTSNSTAIFFGDNYPCLALSSDDWDSLDGGSLYMEHKCVPGVLKLAALKSGYKSRYVHMVDGNVMMKYEDEYCEAESAMWFQPSLF</sequence>
<feature type="domain" description="KIB1-4 beta-propeller" evidence="1">
    <location>
        <begin position="88"/>
        <end position="315"/>
    </location>
</feature>
<dbReference type="Pfam" id="PF03478">
    <property type="entry name" value="Beta-prop_KIB1-4"/>
    <property type="match status" value="1"/>
</dbReference>